<feature type="domain" description="PAC" evidence="8">
    <location>
        <begin position="511"/>
        <end position="562"/>
    </location>
</feature>
<dbReference type="AlphaFoldDB" id="A0A395LZ32"/>
<dbReference type="Proteomes" id="UP000266389">
    <property type="component" value="Unassembled WGS sequence"/>
</dbReference>
<comment type="catalytic activity">
    <reaction evidence="1">
        <text>ATP + protein L-histidine = ADP + protein N-phospho-L-histidine.</text>
        <dbReference type="EC" id="2.7.13.3"/>
    </reaction>
</comment>
<dbReference type="Gene3D" id="3.30.450.20">
    <property type="entry name" value="PAS domain"/>
    <property type="match status" value="4"/>
</dbReference>
<dbReference type="InterPro" id="IPR035965">
    <property type="entry name" value="PAS-like_dom_sf"/>
</dbReference>
<feature type="domain" description="Histidine kinase" evidence="7">
    <location>
        <begin position="589"/>
        <end position="843"/>
    </location>
</feature>
<dbReference type="Gene3D" id="1.10.287.130">
    <property type="match status" value="1"/>
</dbReference>
<evidence type="ECO:0000256" key="3">
    <source>
        <dbReference type="ARBA" id="ARBA00022553"/>
    </source>
</evidence>
<dbReference type="CDD" id="cd00082">
    <property type="entry name" value="HisKA"/>
    <property type="match status" value="1"/>
</dbReference>
<dbReference type="PROSITE" id="PS50109">
    <property type="entry name" value="HIS_KIN"/>
    <property type="match status" value="1"/>
</dbReference>
<evidence type="ECO:0000313" key="9">
    <source>
        <dbReference type="EMBL" id="RFM23288.1"/>
    </source>
</evidence>
<gene>
    <name evidence="9" type="ORF">D0433_11485</name>
</gene>
<dbReference type="PANTHER" id="PTHR43304:SF1">
    <property type="entry name" value="PAC DOMAIN-CONTAINING PROTEIN"/>
    <property type="match status" value="1"/>
</dbReference>
<dbReference type="PRINTS" id="PR00344">
    <property type="entry name" value="BCTRLSENSOR"/>
</dbReference>
<dbReference type="Gene3D" id="2.10.70.100">
    <property type="match status" value="1"/>
</dbReference>
<evidence type="ECO:0000256" key="2">
    <source>
        <dbReference type="ARBA" id="ARBA00012438"/>
    </source>
</evidence>
<evidence type="ECO:0000259" key="7">
    <source>
        <dbReference type="PROSITE" id="PS50109"/>
    </source>
</evidence>
<dbReference type="InterPro" id="IPR005467">
    <property type="entry name" value="His_kinase_dom"/>
</dbReference>
<dbReference type="Pfam" id="PF08448">
    <property type="entry name" value="PAS_4"/>
    <property type="match status" value="1"/>
</dbReference>
<dbReference type="SMART" id="SM00387">
    <property type="entry name" value="HATPase_c"/>
    <property type="match status" value="1"/>
</dbReference>
<feature type="compositionally biased region" description="Polar residues" evidence="6">
    <location>
        <begin position="1"/>
        <end position="22"/>
    </location>
</feature>
<feature type="domain" description="PAC" evidence="8">
    <location>
        <begin position="377"/>
        <end position="430"/>
    </location>
</feature>
<dbReference type="SMART" id="SM00091">
    <property type="entry name" value="PAS"/>
    <property type="match status" value="4"/>
</dbReference>
<dbReference type="NCBIfam" id="TIGR00229">
    <property type="entry name" value="sensory_box"/>
    <property type="match status" value="2"/>
</dbReference>
<evidence type="ECO:0000256" key="6">
    <source>
        <dbReference type="SAM" id="MobiDB-lite"/>
    </source>
</evidence>
<keyword evidence="5 9" id="KW-0418">Kinase</keyword>
<dbReference type="InterPro" id="IPR036890">
    <property type="entry name" value="HATPase_C_sf"/>
</dbReference>
<dbReference type="CDD" id="cd00130">
    <property type="entry name" value="PAS"/>
    <property type="match status" value="3"/>
</dbReference>
<dbReference type="SUPFAM" id="SSF55785">
    <property type="entry name" value="PYP-like sensor domain (PAS domain)"/>
    <property type="match status" value="4"/>
</dbReference>
<dbReference type="SMART" id="SM00086">
    <property type="entry name" value="PAC"/>
    <property type="match status" value="3"/>
</dbReference>
<reference evidence="9 10" key="1">
    <citation type="journal article" date="2011" name="ISME J.">
        <title>Community ecology of hot spring cyanobacterial mats: predominant populations and their functional potential.</title>
        <authorList>
            <person name="Klatt C.G."/>
            <person name="Wood J.M."/>
            <person name="Rusch D.B."/>
            <person name="Bateson M.M."/>
            <person name="Hamamura N."/>
            <person name="Heidelberg J.F."/>
            <person name="Grossman A.R."/>
            <person name="Bhaya D."/>
            <person name="Cohan F.M."/>
            <person name="Kuhl M."/>
            <person name="Bryant D.A."/>
            <person name="Ward D.M."/>
        </authorList>
    </citation>
    <scope>NUCLEOTIDE SEQUENCE [LARGE SCALE GENOMIC DNA]</scope>
    <source>
        <strain evidence="9">OS</strain>
    </source>
</reference>
<organism evidence="9 10">
    <name type="scientific">Candidatus Thermochlorobacter aerophilus</name>
    <dbReference type="NCBI Taxonomy" id="1868324"/>
    <lineage>
        <taxon>Bacteria</taxon>
        <taxon>Pseudomonadati</taxon>
        <taxon>Chlorobiota</taxon>
        <taxon>Chlorobiia</taxon>
        <taxon>Chlorobiales</taxon>
        <taxon>Candidatus Thermochlorobacteriaceae</taxon>
        <taxon>Candidatus Thermochlorobacter</taxon>
    </lineage>
</organism>
<comment type="caution">
    <text evidence="9">The sequence shown here is derived from an EMBL/GenBank/DDBJ whole genome shotgun (WGS) entry which is preliminary data.</text>
</comment>
<dbReference type="Pfam" id="PF02518">
    <property type="entry name" value="HATPase_c"/>
    <property type="match status" value="1"/>
</dbReference>
<keyword evidence="3" id="KW-0597">Phosphoprotein</keyword>
<evidence type="ECO:0000256" key="4">
    <source>
        <dbReference type="ARBA" id="ARBA00022679"/>
    </source>
</evidence>
<dbReference type="InterPro" id="IPR000014">
    <property type="entry name" value="PAS"/>
</dbReference>
<dbReference type="PANTHER" id="PTHR43304">
    <property type="entry name" value="PHYTOCHROME-LIKE PROTEIN CPH1"/>
    <property type="match status" value="1"/>
</dbReference>
<dbReference type="EC" id="2.7.13.3" evidence="2"/>
<evidence type="ECO:0000256" key="1">
    <source>
        <dbReference type="ARBA" id="ARBA00000085"/>
    </source>
</evidence>
<dbReference type="SUPFAM" id="SSF55874">
    <property type="entry name" value="ATPase domain of HSP90 chaperone/DNA topoisomerase II/histidine kinase"/>
    <property type="match status" value="1"/>
</dbReference>
<dbReference type="GO" id="GO:0000155">
    <property type="term" value="F:phosphorelay sensor kinase activity"/>
    <property type="evidence" value="ECO:0007669"/>
    <property type="project" value="InterPro"/>
</dbReference>
<accession>A0A395LZ32</accession>
<dbReference type="InterPro" id="IPR052162">
    <property type="entry name" value="Sensor_kinase/Photoreceptor"/>
</dbReference>
<protein>
    <recommendedName>
        <fullName evidence="2">histidine kinase</fullName>
        <ecNumber evidence="2">2.7.13.3</ecNumber>
    </recommendedName>
</protein>
<dbReference type="PROSITE" id="PS50113">
    <property type="entry name" value="PAC"/>
    <property type="match status" value="3"/>
</dbReference>
<evidence type="ECO:0000313" key="10">
    <source>
        <dbReference type="Proteomes" id="UP000266389"/>
    </source>
</evidence>
<dbReference type="InterPro" id="IPR004358">
    <property type="entry name" value="Sig_transdc_His_kin-like_C"/>
</dbReference>
<dbReference type="InterPro" id="IPR001610">
    <property type="entry name" value="PAC"/>
</dbReference>
<name>A0A395LZ32_9BACT</name>
<dbReference type="Pfam" id="PF08447">
    <property type="entry name" value="PAS_3"/>
    <property type="match status" value="3"/>
</dbReference>
<feature type="domain" description="PAC" evidence="8">
    <location>
        <begin position="244"/>
        <end position="295"/>
    </location>
</feature>
<proteinExistence type="predicted"/>
<sequence>MQSVETLTTHARGQNGNSTTPATAEASGRPLEFIEFFNHTSDIVLTIDGGYRITAANDAARTTLPLHWGKILKIGSSILEIFPTHERTRLKALCDSVLRGESAERQHLEIMPPNGNLQHYEVTCYLLSTHPDSSARIAMFMRNITDLYEVQRKQREDAEHALHQAKEQFYKTANTVPGMIYQIVFHPDGTVSYPYVSEGCRALYGVNPEDVMRDASILTKMWHPDDYGEYMRRVEECRRTLKPFDMECRIVLPDGTIKWLRVNSVPELQPDGSLCFYGIRADITAQKQAEAILNQQRLQMNAAADLAKLAFWECDLQKQTFIFNERCYALIGTTAEQEGGYSMSVEKYLGKFVLPEDVPAMLQHLQNVLSNRSLKSGQAMYRIRRPDNGEIRYIKVIYNVERNAEGIPVRLFGPIQDVTEQEETLLALRQSEEKFRKTVSSVPGMVYEFTVLPDGTMAMPYVSEGCRDLFGVEPEVITKDFMAVWSSMMHPDDIAAAQVAIAESAANLSPFVYEARCSLPSGKNIWTRFYGKPVKRDDGTVLWYGVCVDITELKALEAELKARLKEIQETQKHLIQSEKMSALGQMVAGIAHELNTPIGYATNNMLIIRDRFRNISSLLRKALEAHDCIYSNQLEQAFAKMQEVAHSPNGTIAELDETIRRTDRLFAGVSSGLEQMANLVKSMRNFSRLDEAEMKKADINEGLRSCLLMIGHQFKDKNIELTTEYGDIPMVDCFPAQLNQVFLNLISNAIHAVEEKTEGKIHVSSSLEEGYVVVRVKDNGKGIPKHIQDKIFDPFFTTKPVGKGTGLGLSICYNIVQKHKGQLYFETTEGVGTTFIVKIPAVDFLEA</sequence>
<evidence type="ECO:0000256" key="5">
    <source>
        <dbReference type="ARBA" id="ARBA00022777"/>
    </source>
</evidence>
<dbReference type="InterPro" id="IPR013655">
    <property type="entry name" value="PAS_fold_3"/>
</dbReference>
<dbReference type="EMBL" id="PHFL01000067">
    <property type="protein sequence ID" value="RFM23288.1"/>
    <property type="molecule type" value="Genomic_DNA"/>
</dbReference>
<dbReference type="InterPro" id="IPR003594">
    <property type="entry name" value="HATPase_dom"/>
</dbReference>
<dbReference type="InterPro" id="IPR000700">
    <property type="entry name" value="PAS-assoc_C"/>
</dbReference>
<dbReference type="InterPro" id="IPR003661">
    <property type="entry name" value="HisK_dim/P_dom"/>
</dbReference>
<evidence type="ECO:0000259" key="8">
    <source>
        <dbReference type="PROSITE" id="PS50113"/>
    </source>
</evidence>
<keyword evidence="4" id="KW-0808">Transferase</keyword>
<feature type="region of interest" description="Disordered" evidence="6">
    <location>
        <begin position="1"/>
        <end position="25"/>
    </location>
</feature>
<dbReference type="Gene3D" id="3.30.565.10">
    <property type="entry name" value="Histidine kinase-like ATPase, C-terminal domain"/>
    <property type="match status" value="1"/>
</dbReference>
<dbReference type="InterPro" id="IPR013656">
    <property type="entry name" value="PAS_4"/>
</dbReference>